<evidence type="ECO:0000256" key="1">
    <source>
        <dbReference type="SAM" id="MobiDB-lite"/>
    </source>
</evidence>
<dbReference type="Proteomes" id="UP001396334">
    <property type="component" value="Unassembled WGS sequence"/>
</dbReference>
<reference evidence="2 3" key="1">
    <citation type="journal article" date="2024" name="G3 (Bethesda)">
        <title>Genome assembly of Hibiscus sabdariffa L. provides insights into metabolisms of medicinal natural products.</title>
        <authorList>
            <person name="Kim T."/>
        </authorList>
    </citation>
    <scope>NUCLEOTIDE SEQUENCE [LARGE SCALE GENOMIC DNA]</scope>
    <source>
        <strain evidence="2">TK-2024</strain>
        <tissue evidence="2">Old leaves</tissue>
    </source>
</reference>
<gene>
    <name evidence="2" type="ORF">V6N11_017087</name>
</gene>
<dbReference type="EMBL" id="JBBPBN010000004">
    <property type="protein sequence ID" value="KAK9042004.1"/>
    <property type="molecule type" value="Genomic_DNA"/>
</dbReference>
<keyword evidence="3" id="KW-1185">Reference proteome</keyword>
<evidence type="ECO:0000313" key="2">
    <source>
        <dbReference type="EMBL" id="KAK9042004.1"/>
    </source>
</evidence>
<organism evidence="2 3">
    <name type="scientific">Hibiscus sabdariffa</name>
    <name type="common">roselle</name>
    <dbReference type="NCBI Taxonomy" id="183260"/>
    <lineage>
        <taxon>Eukaryota</taxon>
        <taxon>Viridiplantae</taxon>
        <taxon>Streptophyta</taxon>
        <taxon>Embryophyta</taxon>
        <taxon>Tracheophyta</taxon>
        <taxon>Spermatophyta</taxon>
        <taxon>Magnoliopsida</taxon>
        <taxon>eudicotyledons</taxon>
        <taxon>Gunneridae</taxon>
        <taxon>Pentapetalae</taxon>
        <taxon>rosids</taxon>
        <taxon>malvids</taxon>
        <taxon>Malvales</taxon>
        <taxon>Malvaceae</taxon>
        <taxon>Malvoideae</taxon>
        <taxon>Hibiscus</taxon>
    </lineage>
</organism>
<accession>A0ABR2TXM7</accession>
<feature type="compositionally biased region" description="Basic and acidic residues" evidence="1">
    <location>
        <begin position="1"/>
        <end position="10"/>
    </location>
</feature>
<evidence type="ECO:0000313" key="3">
    <source>
        <dbReference type="Proteomes" id="UP001396334"/>
    </source>
</evidence>
<comment type="caution">
    <text evidence="2">The sequence shown here is derived from an EMBL/GenBank/DDBJ whole genome shotgun (WGS) entry which is preliminary data.</text>
</comment>
<feature type="region of interest" description="Disordered" evidence="1">
    <location>
        <begin position="1"/>
        <end position="30"/>
    </location>
</feature>
<name>A0ABR2TXM7_9ROSI</name>
<protein>
    <submittedName>
        <fullName evidence="2">Uncharacterized protein</fullName>
    </submittedName>
</protein>
<proteinExistence type="predicted"/>
<sequence>MDASKEKEEALALAQQTSERETNLWWDTPPDQINPQDLEDHDSHYAELPNGLYRTRNHVYPSTLFGNICVIANIDAVEDVMFICD</sequence>